<keyword evidence="2" id="KW-1185">Reference proteome</keyword>
<evidence type="ECO:0000313" key="2">
    <source>
        <dbReference type="Proteomes" id="UP001295423"/>
    </source>
</evidence>
<reference evidence="1" key="1">
    <citation type="submission" date="2023-08" db="EMBL/GenBank/DDBJ databases">
        <authorList>
            <person name="Audoor S."/>
            <person name="Bilcke G."/>
        </authorList>
    </citation>
    <scope>NUCLEOTIDE SEQUENCE</scope>
</reference>
<comment type="caution">
    <text evidence="1">The sequence shown here is derived from an EMBL/GenBank/DDBJ whole genome shotgun (WGS) entry which is preliminary data.</text>
</comment>
<gene>
    <name evidence="1" type="ORF">CYCCA115_LOCUS2268</name>
</gene>
<dbReference type="EMBL" id="CAKOGP040000126">
    <property type="protein sequence ID" value="CAJ1931163.1"/>
    <property type="molecule type" value="Genomic_DNA"/>
</dbReference>
<evidence type="ECO:0000313" key="1">
    <source>
        <dbReference type="EMBL" id="CAJ1931163.1"/>
    </source>
</evidence>
<sequence>MERNPSRWHRHPMSICSSGMTLQIPTGLCSSGIVNIGNRKKNRTCHQQMTGQNTIEHIKTMFPLFWREKELLKLIREEQREYQKFEIGDIVMVRKQVQSNASAGIPAKLVLQTKGPCRVIEKAS</sequence>
<dbReference type="Proteomes" id="UP001295423">
    <property type="component" value="Unassembled WGS sequence"/>
</dbReference>
<protein>
    <submittedName>
        <fullName evidence="1">Uncharacterized protein</fullName>
    </submittedName>
</protein>
<dbReference type="AlphaFoldDB" id="A0AAD2CE56"/>
<accession>A0AAD2CE56</accession>
<proteinExistence type="predicted"/>
<organism evidence="1 2">
    <name type="scientific">Cylindrotheca closterium</name>
    <dbReference type="NCBI Taxonomy" id="2856"/>
    <lineage>
        <taxon>Eukaryota</taxon>
        <taxon>Sar</taxon>
        <taxon>Stramenopiles</taxon>
        <taxon>Ochrophyta</taxon>
        <taxon>Bacillariophyta</taxon>
        <taxon>Bacillariophyceae</taxon>
        <taxon>Bacillariophycidae</taxon>
        <taxon>Bacillariales</taxon>
        <taxon>Bacillariaceae</taxon>
        <taxon>Cylindrotheca</taxon>
    </lineage>
</organism>
<name>A0AAD2CE56_9STRA</name>